<feature type="signal peptide" evidence="1">
    <location>
        <begin position="1"/>
        <end position="24"/>
    </location>
</feature>
<sequence>MRTKSLLTIGLAAAGMMYGASVFAAGSTPTTGPFGTGKITFTGTITNSPCDIAPGDDAITVPFGQISYRKLNAADATTESKPFTIHLQNCAFDPNDAGSNPAGSAGKMSKVTVSFSGGANVAKKAYTTSGSALHVGVQLLKSDNSTIIDPNTPMPDGDAQQLQAGNNELNFYARLIALDNGVTPGDFTASVTYTLKYL</sequence>
<dbReference type="GO" id="GO:0043709">
    <property type="term" value="P:cell adhesion involved in single-species biofilm formation"/>
    <property type="evidence" value="ECO:0007669"/>
    <property type="project" value="TreeGrafter"/>
</dbReference>
<reference evidence="3 4" key="1">
    <citation type="submission" date="2018-06" db="EMBL/GenBank/DDBJ databases">
        <title>Salmonella Enterica genomes from various sources.</title>
        <authorList>
            <person name="Nash J.H.E."/>
            <person name="Robertson J."/>
            <person name="Bessonov K."/>
        </authorList>
    </citation>
    <scope>NUCLEOTIDE SEQUENCE [LARGE SCALE GENOMIC DNA]</scope>
    <source>
        <strain evidence="3 4">SA20121591</strain>
    </source>
</reference>
<dbReference type="InterPro" id="IPR036937">
    <property type="entry name" value="Adhesion_dom_fimbrial_sf"/>
</dbReference>
<feature type="chain" id="PRO_5030649965" evidence="1">
    <location>
        <begin position="25"/>
        <end position="198"/>
    </location>
</feature>
<proteinExistence type="predicted"/>
<gene>
    <name evidence="3" type="ORF">DOE59_23020</name>
</gene>
<dbReference type="SUPFAM" id="SSF49401">
    <property type="entry name" value="Bacterial adhesins"/>
    <property type="match status" value="1"/>
</dbReference>
<dbReference type="Proteomes" id="UP000252003">
    <property type="component" value="Chromosome"/>
</dbReference>
<evidence type="ECO:0000259" key="2">
    <source>
        <dbReference type="Pfam" id="PF00419"/>
    </source>
</evidence>
<dbReference type="Gene3D" id="2.60.40.1090">
    <property type="entry name" value="Fimbrial-type adhesion domain"/>
    <property type="match status" value="1"/>
</dbReference>
<keyword evidence="1" id="KW-0732">Signal</keyword>
<evidence type="ECO:0000313" key="3">
    <source>
        <dbReference type="EMBL" id="AXC74160.1"/>
    </source>
</evidence>
<dbReference type="InterPro" id="IPR050263">
    <property type="entry name" value="Bact_Fimbrial_Adh_Pro"/>
</dbReference>
<dbReference type="RefSeq" id="WP_154714913.1">
    <property type="nucleotide sequence ID" value="NZ_CP029989.1"/>
</dbReference>
<dbReference type="EMBL" id="CP029989">
    <property type="protein sequence ID" value="AXC74160.1"/>
    <property type="molecule type" value="Genomic_DNA"/>
</dbReference>
<dbReference type="AlphaFoldDB" id="A0A7U6BGA8"/>
<dbReference type="InterPro" id="IPR000259">
    <property type="entry name" value="Adhesion_dom_fimbrial"/>
</dbReference>
<dbReference type="PANTHER" id="PTHR33420">
    <property type="entry name" value="FIMBRIAL SUBUNIT ELFA-RELATED"/>
    <property type="match status" value="1"/>
</dbReference>
<dbReference type="Pfam" id="PF00419">
    <property type="entry name" value="Fimbrial"/>
    <property type="match status" value="1"/>
</dbReference>
<dbReference type="InterPro" id="IPR008966">
    <property type="entry name" value="Adhesion_dom_sf"/>
</dbReference>
<feature type="domain" description="Fimbrial-type adhesion" evidence="2">
    <location>
        <begin position="39"/>
        <end position="197"/>
    </location>
</feature>
<dbReference type="NCBIfam" id="NF011757">
    <property type="entry name" value="PRK15210.1"/>
    <property type="match status" value="1"/>
</dbReference>
<dbReference type="PANTHER" id="PTHR33420:SF11">
    <property type="entry name" value="FIMBRIAL-LIKE PROTEIN"/>
    <property type="match status" value="1"/>
</dbReference>
<name>A0A7U6BGA8_SALDZ</name>
<dbReference type="GO" id="GO:0009289">
    <property type="term" value="C:pilus"/>
    <property type="evidence" value="ECO:0007669"/>
    <property type="project" value="InterPro"/>
</dbReference>
<protein>
    <submittedName>
        <fullName evidence="3">Fimbrial protein StdA</fullName>
    </submittedName>
</protein>
<evidence type="ECO:0000256" key="1">
    <source>
        <dbReference type="SAM" id="SignalP"/>
    </source>
</evidence>
<accession>A0A7U6BGA8</accession>
<evidence type="ECO:0000313" key="4">
    <source>
        <dbReference type="Proteomes" id="UP000252003"/>
    </source>
</evidence>
<organism evidence="3 4">
    <name type="scientific">Salmonella enterica subsp. diarizonae serovar 48:i:z</name>
    <dbReference type="NCBI Taxonomy" id="1192842"/>
    <lineage>
        <taxon>Bacteria</taxon>
        <taxon>Pseudomonadati</taxon>
        <taxon>Pseudomonadota</taxon>
        <taxon>Gammaproteobacteria</taxon>
        <taxon>Enterobacterales</taxon>
        <taxon>Enterobacteriaceae</taxon>
        <taxon>Salmonella</taxon>
    </lineage>
</organism>